<organism evidence="1 2">
    <name type="scientific">Aeromonas phage PX29</name>
    <dbReference type="NCBI Taxonomy" id="926067"/>
    <lineage>
        <taxon>Viruses</taxon>
        <taxon>Duplodnaviria</taxon>
        <taxon>Heunggongvirae</taxon>
        <taxon>Uroviricota</taxon>
        <taxon>Caudoviricetes</taxon>
        <taxon>Pantevenvirales</taxon>
        <taxon>Straboviridae</taxon>
        <taxon>Angelvirus</taxon>
        <taxon>Angelvirus px29</taxon>
    </lineage>
</organism>
<proteinExistence type="predicted"/>
<reference evidence="1 2" key="1">
    <citation type="journal article" date="2010" name="Virol. J.">
        <title>Genomes of the T4-related bacteriophages as windows on microbial genome evolution.</title>
        <authorList>
            <person name="Petrov V.M."/>
            <person name="Ratnayaka S."/>
            <person name="Nolan J.M."/>
            <person name="Miller E.S."/>
            <person name="Karam J.D."/>
        </authorList>
    </citation>
    <scope>NUCLEOTIDE SEQUENCE [LARGE SCALE GENOMIC DNA]</scope>
</reference>
<evidence type="ECO:0000313" key="1">
    <source>
        <dbReference type="EMBL" id="ADQ52724.1"/>
    </source>
</evidence>
<sequence>MFPLDVRLAPKNRMECEREFQKAYNWENLNEDQQFIVRGSCWNTWVMGWNAAHSINPIDPIANVLETSQIAPVERSQHYVLGKCTEELGEAATVINKPHKQHPEPLHCEIADLIISGIDLVYVELYEKMAKEMGGKPDKSLIADKARELIVTAMISKNEKWKKQVI</sequence>
<dbReference type="GeneID" id="18559929"/>
<dbReference type="Proteomes" id="UP000008726">
    <property type="component" value="Segment"/>
</dbReference>
<keyword evidence="2" id="KW-1185">Reference proteome</keyword>
<dbReference type="RefSeq" id="YP_009011434.1">
    <property type="nucleotide sequence ID" value="NC_023688.1"/>
</dbReference>
<name>E5DPT8_9CAUD</name>
<dbReference type="OrthoDB" id="19255at10239"/>
<dbReference type="EMBL" id="GU396103">
    <property type="protein sequence ID" value="ADQ52724.1"/>
    <property type="molecule type" value="Genomic_DNA"/>
</dbReference>
<protein>
    <submittedName>
        <fullName evidence="1">Uncharacterized protein</fullName>
    </submittedName>
</protein>
<gene>
    <name evidence="1" type="ORF">PX29p005</name>
</gene>
<dbReference type="KEGG" id="vg:18559929"/>
<accession>E5DPT8</accession>
<evidence type="ECO:0000313" key="2">
    <source>
        <dbReference type="Proteomes" id="UP000008726"/>
    </source>
</evidence>